<name>A0A024SIU3_HYPJR</name>
<evidence type="ECO:0000256" key="1">
    <source>
        <dbReference type="ARBA" id="ARBA00022618"/>
    </source>
</evidence>
<dbReference type="InterPro" id="IPR001849">
    <property type="entry name" value="PH_domain"/>
</dbReference>
<feature type="region of interest" description="Disordered" evidence="4">
    <location>
        <begin position="1"/>
        <end position="437"/>
    </location>
</feature>
<feature type="compositionally biased region" description="Polar residues" evidence="4">
    <location>
        <begin position="43"/>
        <end position="55"/>
    </location>
</feature>
<feature type="compositionally biased region" description="Polar residues" evidence="4">
    <location>
        <begin position="279"/>
        <end position="289"/>
    </location>
</feature>
<keyword evidence="2" id="KW-0131">Cell cycle</keyword>
<dbReference type="GO" id="GO:0051301">
    <property type="term" value="P:cell division"/>
    <property type="evidence" value="ECO:0007669"/>
    <property type="project" value="UniProtKB-KW"/>
</dbReference>
<feature type="compositionally biased region" description="Polar residues" evidence="4">
    <location>
        <begin position="397"/>
        <end position="414"/>
    </location>
</feature>
<dbReference type="SMART" id="SM00233">
    <property type="entry name" value="PH"/>
    <property type="match status" value="1"/>
</dbReference>
<dbReference type="HOGENOM" id="CLU_002541_1_0_1"/>
<proteinExistence type="predicted"/>
<dbReference type="Proteomes" id="UP000024376">
    <property type="component" value="Unassembled WGS sequence"/>
</dbReference>
<feature type="region of interest" description="Disordered" evidence="4">
    <location>
        <begin position="919"/>
        <end position="953"/>
    </location>
</feature>
<feature type="domain" description="PH" evidence="5">
    <location>
        <begin position="1252"/>
        <end position="1373"/>
    </location>
</feature>
<feature type="compositionally biased region" description="Polar residues" evidence="4">
    <location>
        <begin position="458"/>
        <end position="467"/>
    </location>
</feature>
<feature type="compositionally biased region" description="Basic and acidic residues" evidence="4">
    <location>
        <begin position="753"/>
        <end position="767"/>
    </location>
</feature>
<dbReference type="Pfam" id="PF00169">
    <property type="entry name" value="PH"/>
    <property type="match status" value="1"/>
</dbReference>
<feature type="compositionally biased region" description="Acidic residues" evidence="4">
    <location>
        <begin position="588"/>
        <end position="619"/>
    </location>
</feature>
<dbReference type="InterPro" id="IPR012966">
    <property type="entry name" value="AHD"/>
</dbReference>
<feature type="compositionally biased region" description="Low complexity" evidence="4">
    <location>
        <begin position="216"/>
        <end position="228"/>
    </location>
</feature>
<dbReference type="InterPro" id="IPR052007">
    <property type="entry name" value="Bud4"/>
</dbReference>
<dbReference type="EMBL" id="KI911140">
    <property type="protein sequence ID" value="ETS05666.1"/>
    <property type="molecule type" value="Genomic_DNA"/>
</dbReference>
<dbReference type="PANTHER" id="PTHR36100">
    <property type="entry name" value="BUD SITE SELECTION PROTEIN 4"/>
    <property type="match status" value="1"/>
</dbReference>
<dbReference type="SUPFAM" id="SSF50729">
    <property type="entry name" value="PH domain-like"/>
    <property type="match status" value="1"/>
</dbReference>
<dbReference type="CDD" id="cd13278">
    <property type="entry name" value="PH_Bud4"/>
    <property type="match status" value="1"/>
</dbReference>
<dbReference type="InterPro" id="IPR011993">
    <property type="entry name" value="PH-like_dom_sf"/>
</dbReference>
<feature type="compositionally biased region" description="Polar residues" evidence="4">
    <location>
        <begin position="934"/>
        <end position="953"/>
    </location>
</feature>
<keyword evidence="3" id="KW-0175">Coiled coil</keyword>
<sequence>MSSEPVRPAWPAAQQVGPRQEAPRLTSLSSLQVHPLRIAKGTPGSSPPKTTSNLPQPRPLSELSPTERRRNSPSWNQMSPTKKSTLSNDSSPFQSSPADSVTSPRVFWQNRNSENMYGSGSPSPTRRSSIERLQKASRVKNSNILALEQKQEYDPTRLPQIERPLAKPPNSVFAFPKTGSPGPYAADGDKSAPMSPAKSDHSGPSTPRGPSKDQASPTKSSLSPSKFKSSFDHETGTWSADASALDGSPSGRSSHRHTKSVTFDAAPPQINEYEMATPDLSSIGTNSREGSYDSMEEDDEDDEDLLYDQGHMGGEDESFDASLEDTDKTPVVGPDDWARDSSLMNHDQEDYDGSSMPDGAPGAAGSGRLSMGSARGDSMGSVAENRPLPPLPGGHGRSQSTGSVPSSPALSQSPDKMAGSHRSLPVPPPASATKSDIESFISGKMSLEERLKLMMLSDDNSGKTAAEQQRERRLRRSSGRSRSSLSRDDTLNTIDTHDSQIALDAQHDEDEAEHHEEDDNLGDMSGLGDYQLPQPLSREAIMKRVNGNKIMADRESEYNFSSPPGTPLREQHFALDPDVPIPSTEDSLMGDEEDDEDDEEEEDEGDDNYDEHYDDEDPVESSVIIHRVIHEDDSELDMYDSDYDDEYDDELDGSHFESDDDLDASGSHYGGDDGHYAETGAKAERSEKPVLTPRAISPATSKADTHTEAESSMISELTATVSDLDSDATPDATLEPSALEPSDLEPSVSAEVLRTKTPEKLLPKPEYDGTGWGDDSYEDRTGTPDSVIHNPVSDDEDETTIPRESPEIPERLATIKASGSKLKTRVSNTPSDIVAMREARRHVSGEIPSVPSIPSKHRALMSKDGSELENDSFLARHPSFKNRSLTLDLDMGLSLDKDFERVIETQKRGYLMRQNTKLVSASDKDAEDPWKGRSANNSPIKTNRPQSWTVEPWNSQTRRSIRKGQPVLSAVPPLPGQESNTTTLNKVVEEDYTVDAAGPEAGERGRLFVKVIGVKDLDLPIPKNERSWFSLTLDNGVHCVTTAWLELARNAPIGQEFELVVPNDLEFQLTLNVKLEKPTYSNVQPAAIKMAKPKTSTFSRVFASPKKRKELELQKKAEEERFAQQQKEALARKRKDAGSAYELLSPLAAEDGSFARAYISLKEHENRCFGRPYTVEVVCFNEWATEEESFASTIKSKRGNAAGILRKAPYKIGKLELQLLFVPRPKNVTDDDMPKSMNSCIRELKAAEERLARNWEGVLSQQGGDCPYWRRRYFKLVGTKLTAYHEATRQPRATINLSNAKRLIDDRRTLMEKETTGKGGKRRRSAFAEEEEGYMFVEEGFRIRFNNGEVIDFYADTREDKEGWMKALSDVIGRGDAGLEEDANGTRTRAKWCELVFKHEEQIRRRTDSRRVHSRTRSTFN</sequence>
<feature type="compositionally biased region" description="Low complexity" evidence="4">
    <location>
        <begin position="118"/>
        <end position="127"/>
    </location>
</feature>
<feature type="compositionally biased region" description="Polar residues" evidence="4">
    <location>
        <begin position="72"/>
        <end position="116"/>
    </location>
</feature>
<evidence type="ECO:0000259" key="5">
    <source>
        <dbReference type="PROSITE" id="PS50003"/>
    </source>
</evidence>
<feature type="compositionally biased region" description="Acidic residues" evidence="4">
    <location>
        <begin position="294"/>
        <end position="306"/>
    </location>
</feature>
<feature type="compositionally biased region" description="Polar residues" evidence="4">
    <location>
        <begin position="710"/>
        <end position="723"/>
    </location>
</feature>
<keyword evidence="1" id="KW-0132">Cell division</keyword>
<evidence type="ECO:0000256" key="4">
    <source>
        <dbReference type="SAM" id="MobiDB-lite"/>
    </source>
</evidence>
<dbReference type="FunFam" id="2.30.29.30:FF:000311">
    <property type="entry name" value="GTP binding protein (Bud4)"/>
    <property type="match status" value="1"/>
</dbReference>
<feature type="compositionally biased region" description="Acidic residues" evidence="4">
    <location>
        <begin position="315"/>
        <end position="324"/>
    </location>
</feature>
<dbReference type="OrthoDB" id="2123378at2759"/>
<dbReference type="Pfam" id="PF08174">
    <property type="entry name" value="Anillin"/>
    <property type="match status" value="1"/>
</dbReference>
<organism evidence="6 7">
    <name type="scientific">Hypocrea jecorina (strain ATCC 56765 / BCRC 32924 / NRRL 11460 / Rut C-30)</name>
    <name type="common">Trichoderma reesei</name>
    <dbReference type="NCBI Taxonomy" id="1344414"/>
    <lineage>
        <taxon>Eukaryota</taxon>
        <taxon>Fungi</taxon>
        <taxon>Dikarya</taxon>
        <taxon>Ascomycota</taxon>
        <taxon>Pezizomycotina</taxon>
        <taxon>Sordariomycetes</taxon>
        <taxon>Hypocreomycetidae</taxon>
        <taxon>Hypocreales</taxon>
        <taxon>Hypocreaceae</taxon>
        <taxon>Trichoderma</taxon>
    </lineage>
</organism>
<protein>
    <submittedName>
        <fullName evidence="6">DUF1709-domain-containing protein</fullName>
    </submittedName>
</protein>
<accession>A0A024SIU3</accession>
<dbReference type="KEGG" id="trr:M419DRAFT_107441"/>
<dbReference type="PANTHER" id="PTHR36100:SF1">
    <property type="entry name" value="BUD SITE SELECTION PROTEIN 4"/>
    <property type="match status" value="1"/>
</dbReference>
<evidence type="ECO:0000313" key="7">
    <source>
        <dbReference type="Proteomes" id="UP000024376"/>
    </source>
</evidence>
<feature type="compositionally biased region" description="Basic and acidic residues" evidence="4">
    <location>
        <begin position="670"/>
        <end position="688"/>
    </location>
</feature>
<feature type="coiled-coil region" evidence="3">
    <location>
        <begin position="1106"/>
        <end position="1133"/>
    </location>
</feature>
<feature type="compositionally biased region" description="Acidic residues" evidence="4">
    <location>
        <begin position="632"/>
        <end position="651"/>
    </location>
</feature>
<feature type="compositionally biased region" description="Basic and acidic residues" evidence="4">
    <location>
        <begin position="485"/>
        <end position="498"/>
    </location>
</feature>
<evidence type="ECO:0000313" key="6">
    <source>
        <dbReference type="EMBL" id="ETS05666.1"/>
    </source>
</evidence>
<dbReference type="PROSITE" id="PS50003">
    <property type="entry name" value="PH_DOMAIN"/>
    <property type="match status" value="1"/>
</dbReference>
<evidence type="ECO:0000256" key="3">
    <source>
        <dbReference type="SAM" id="Coils"/>
    </source>
</evidence>
<feature type="compositionally biased region" description="Basic and acidic residues" evidence="4">
    <location>
        <begin position="922"/>
        <end position="931"/>
    </location>
</feature>
<dbReference type="GO" id="GO:0005525">
    <property type="term" value="F:GTP binding"/>
    <property type="evidence" value="ECO:0007669"/>
    <property type="project" value="TreeGrafter"/>
</dbReference>
<gene>
    <name evidence="6" type="ORF">M419DRAFT_107441</name>
</gene>
<feature type="region of interest" description="Disordered" evidence="4">
    <location>
        <begin position="452"/>
        <end position="802"/>
    </location>
</feature>
<reference evidence="7" key="1">
    <citation type="journal article" date="2013" name="Ind. Biotechnol.">
        <title>Comparative genomics analysis of Trichoderma reesei strains.</title>
        <authorList>
            <person name="Koike H."/>
            <person name="Aerts A."/>
            <person name="LaButti K."/>
            <person name="Grigoriev I.V."/>
            <person name="Baker S.E."/>
        </authorList>
    </citation>
    <scope>NUCLEOTIDE SEQUENCE [LARGE SCALE GENOMIC DNA]</scope>
    <source>
        <strain evidence="7">ATCC 56765 / BCRC 32924 / NRRL 11460 / Rut C-30</strain>
    </source>
</reference>
<dbReference type="Gene3D" id="2.30.29.30">
    <property type="entry name" value="Pleckstrin-homology domain (PH domain)/Phosphotyrosine-binding domain (PTB)"/>
    <property type="match status" value="1"/>
</dbReference>
<evidence type="ECO:0000256" key="2">
    <source>
        <dbReference type="ARBA" id="ARBA00023306"/>
    </source>
</evidence>